<dbReference type="OrthoDB" id="6006530at2"/>
<feature type="domain" description="HTH cro/C1-type" evidence="1">
    <location>
        <begin position="13"/>
        <end position="71"/>
    </location>
</feature>
<sequence length="103" mass="11276">MSATDNTVFGGRLKEARLRAGLSQKSLGIAAGLDPFVASTRINRYELGIHKVDYPFACRLAAELSVPTAYFFAEDDDLAELILLYGQASKRARTRLLAAAREI</sequence>
<protein>
    <submittedName>
        <fullName evidence="2">Helix-turn-helix protein</fullName>
    </submittedName>
</protein>
<proteinExistence type="predicted"/>
<dbReference type="Pfam" id="PF13560">
    <property type="entry name" value="HTH_31"/>
    <property type="match status" value="1"/>
</dbReference>
<reference evidence="2 3" key="1">
    <citation type="submission" date="2018-06" db="EMBL/GenBank/DDBJ databases">
        <title>Genomic Encyclopedia of Type Strains, Phase III (KMG-III): the genomes of soil and plant-associated and newly described type strains.</title>
        <authorList>
            <person name="Whitman W."/>
        </authorList>
    </citation>
    <scope>NUCLEOTIDE SEQUENCE [LARGE SCALE GENOMIC DNA]</scope>
    <source>
        <strain evidence="2 3">LMG 23644</strain>
    </source>
</reference>
<dbReference type="Gene3D" id="1.10.260.40">
    <property type="entry name" value="lambda repressor-like DNA-binding domains"/>
    <property type="match status" value="1"/>
</dbReference>
<dbReference type="InterPro" id="IPR001387">
    <property type="entry name" value="Cro/C1-type_HTH"/>
</dbReference>
<dbReference type="SMART" id="SM00530">
    <property type="entry name" value="HTH_XRE"/>
    <property type="match status" value="1"/>
</dbReference>
<name>A0A329CEI0_9BURK</name>
<dbReference type="Proteomes" id="UP000248918">
    <property type="component" value="Unassembled WGS sequence"/>
</dbReference>
<accession>A0A329CEI0</accession>
<dbReference type="RefSeq" id="WP_111932306.1">
    <property type="nucleotide sequence ID" value="NZ_CADFFP010000009.1"/>
</dbReference>
<dbReference type="PROSITE" id="PS50943">
    <property type="entry name" value="HTH_CROC1"/>
    <property type="match status" value="1"/>
</dbReference>
<dbReference type="EMBL" id="QLTK01000008">
    <property type="protein sequence ID" value="RAS32061.1"/>
    <property type="molecule type" value="Genomic_DNA"/>
</dbReference>
<dbReference type="GO" id="GO:0003677">
    <property type="term" value="F:DNA binding"/>
    <property type="evidence" value="ECO:0007669"/>
    <property type="project" value="InterPro"/>
</dbReference>
<evidence type="ECO:0000259" key="1">
    <source>
        <dbReference type="PROSITE" id="PS50943"/>
    </source>
</evidence>
<dbReference type="AlphaFoldDB" id="A0A329CEI0"/>
<comment type="caution">
    <text evidence="2">The sequence shown here is derived from an EMBL/GenBank/DDBJ whole genome shotgun (WGS) entry which is preliminary data.</text>
</comment>
<evidence type="ECO:0000313" key="3">
    <source>
        <dbReference type="Proteomes" id="UP000248918"/>
    </source>
</evidence>
<dbReference type="InterPro" id="IPR010982">
    <property type="entry name" value="Lambda_DNA-bd_dom_sf"/>
</dbReference>
<organism evidence="2 3">
    <name type="scientific">Paraburkholderia bryophila</name>
    <dbReference type="NCBI Taxonomy" id="420952"/>
    <lineage>
        <taxon>Bacteria</taxon>
        <taxon>Pseudomonadati</taxon>
        <taxon>Pseudomonadota</taxon>
        <taxon>Betaproteobacteria</taxon>
        <taxon>Burkholderiales</taxon>
        <taxon>Burkholderiaceae</taxon>
        <taxon>Paraburkholderia</taxon>
    </lineage>
</organism>
<gene>
    <name evidence="2" type="ORF">BX591_108169</name>
</gene>
<evidence type="ECO:0000313" key="2">
    <source>
        <dbReference type="EMBL" id="RAS32061.1"/>
    </source>
</evidence>
<dbReference type="SUPFAM" id="SSF47413">
    <property type="entry name" value="lambda repressor-like DNA-binding domains"/>
    <property type="match status" value="1"/>
</dbReference>
<dbReference type="CDD" id="cd00093">
    <property type="entry name" value="HTH_XRE"/>
    <property type="match status" value="1"/>
</dbReference>